<dbReference type="RefSeq" id="WP_369600150.1">
    <property type="nucleotide sequence ID" value="NZ_CP154858.1"/>
</dbReference>
<accession>A0AB39US27</accession>
<proteinExistence type="predicted"/>
<name>A0AB39US27_9GAMM</name>
<dbReference type="EMBL" id="CP154858">
    <property type="protein sequence ID" value="XDT71111.1"/>
    <property type="molecule type" value="Genomic_DNA"/>
</dbReference>
<dbReference type="PANTHER" id="PTHR33973">
    <property type="entry name" value="OS07G0153300 PROTEIN"/>
    <property type="match status" value="1"/>
</dbReference>
<evidence type="ECO:0000313" key="1">
    <source>
        <dbReference type="EMBL" id="XDT71111.1"/>
    </source>
</evidence>
<gene>
    <name evidence="1" type="ORF">AAIA72_09860</name>
</gene>
<dbReference type="AlphaFoldDB" id="A0AB39US27"/>
<dbReference type="Pfam" id="PF07103">
    <property type="entry name" value="DUF1365"/>
    <property type="match status" value="1"/>
</dbReference>
<reference evidence="1" key="1">
    <citation type="submission" date="2024-05" db="EMBL/GenBank/DDBJ databases">
        <title>Genome sequencing of novel strain.</title>
        <authorList>
            <person name="Ganbat D."/>
            <person name="Ganbat S."/>
            <person name="Lee S.-J."/>
        </authorList>
    </citation>
    <scope>NUCLEOTIDE SEQUENCE</scope>
    <source>
        <strain evidence="1">SMD15-11</strain>
    </source>
</reference>
<sequence>MRHKALATGHVWHRRYTPVAHAFDYPQCMLWIDVAQWDTLDALPGWSTRRPAVVRVNRAHYFRPDVSDLREAVRTAVLAHHPDLDIHRVILLGNPSWWGFCFNPVVFYFCLDAQDRPLAVLSEIENTPWHERHHYVQRFSDVADGVSQATFDKTFHVSPFMPMHLTYRWRFRLSEEKVHIHMTLLENGQRCFEAVQALTLEPLTHGAALKAPLRFPFMTARTVWGIYWQALKLKLKRVPFYPHPERRLS</sequence>
<dbReference type="PANTHER" id="PTHR33973:SF4">
    <property type="entry name" value="OS07G0153300 PROTEIN"/>
    <property type="match status" value="1"/>
</dbReference>
<protein>
    <submittedName>
        <fullName evidence="1">DUF1365 domain-containing protein</fullName>
    </submittedName>
</protein>
<dbReference type="KEGG" id="tcd:AAIA72_09860"/>
<dbReference type="InterPro" id="IPR010775">
    <property type="entry name" value="DUF1365"/>
</dbReference>
<organism evidence="1">
    <name type="scientific">Thermohahella caldifontis</name>
    <dbReference type="NCBI Taxonomy" id="3142973"/>
    <lineage>
        <taxon>Bacteria</taxon>
        <taxon>Pseudomonadati</taxon>
        <taxon>Pseudomonadota</taxon>
        <taxon>Gammaproteobacteria</taxon>
        <taxon>Oceanospirillales</taxon>
        <taxon>Hahellaceae</taxon>
        <taxon>Thermohahella</taxon>
    </lineage>
</organism>